<accession>A0A5B0R3W8</accession>
<evidence type="ECO:0000256" key="1">
    <source>
        <dbReference type="SAM" id="SignalP"/>
    </source>
</evidence>
<protein>
    <submittedName>
        <fullName evidence="2">Uncharacterized protein</fullName>
    </submittedName>
</protein>
<keyword evidence="1" id="KW-0732">Signal</keyword>
<reference evidence="2 3" key="1">
    <citation type="submission" date="2019-05" db="EMBL/GenBank/DDBJ databases">
        <title>Emergence of the Ug99 lineage of the wheat stem rust pathogen through somatic hybridization.</title>
        <authorList>
            <person name="Li F."/>
            <person name="Upadhyaya N.M."/>
            <person name="Sperschneider J."/>
            <person name="Matny O."/>
            <person name="Nguyen-Phuc H."/>
            <person name="Mago R."/>
            <person name="Raley C."/>
            <person name="Miller M.E."/>
            <person name="Silverstein K.A.T."/>
            <person name="Henningsen E."/>
            <person name="Hirsch C.D."/>
            <person name="Visser B."/>
            <person name="Pretorius Z.A."/>
            <person name="Steffenson B.J."/>
            <person name="Schwessinger B."/>
            <person name="Dodds P.N."/>
            <person name="Figueroa M."/>
        </authorList>
    </citation>
    <scope>NUCLEOTIDE SEQUENCE [LARGE SCALE GENOMIC DNA]</scope>
    <source>
        <strain evidence="2">21-0</strain>
    </source>
</reference>
<keyword evidence="3" id="KW-1185">Reference proteome</keyword>
<evidence type="ECO:0000313" key="3">
    <source>
        <dbReference type="Proteomes" id="UP000324748"/>
    </source>
</evidence>
<sequence length="99" mass="11009">MFYQLMFFGLCTVPAIILSTAGSPLAEDFPKCHPGGLGYDGKFPVPEIEVTDHHTSMILYLIVKRVSQMTPNSDFQDLTLMRVPLSELSQSESWKATKG</sequence>
<evidence type="ECO:0000313" key="2">
    <source>
        <dbReference type="EMBL" id="KAA1120236.1"/>
    </source>
</evidence>
<name>A0A5B0R3W8_PUCGR</name>
<dbReference type="AlphaFoldDB" id="A0A5B0R3W8"/>
<organism evidence="2 3">
    <name type="scientific">Puccinia graminis f. sp. tritici</name>
    <dbReference type="NCBI Taxonomy" id="56615"/>
    <lineage>
        <taxon>Eukaryota</taxon>
        <taxon>Fungi</taxon>
        <taxon>Dikarya</taxon>
        <taxon>Basidiomycota</taxon>
        <taxon>Pucciniomycotina</taxon>
        <taxon>Pucciniomycetes</taxon>
        <taxon>Pucciniales</taxon>
        <taxon>Pucciniaceae</taxon>
        <taxon>Puccinia</taxon>
    </lineage>
</organism>
<proteinExistence type="predicted"/>
<dbReference type="Proteomes" id="UP000324748">
    <property type="component" value="Unassembled WGS sequence"/>
</dbReference>
<comment type="caution">
    <text evidence="2">The sequence shown here is derived from an EMBL/GenBank/DDBJ whole genome shotgun (WGS) entry which is preliminary data.</text>
</comment>
<feature type="chain" id="PRO_5022976729" evidence="1">
    <location>
        <begin position="27"/>
        <end position="99"/>
    </location>
</feature>
<dbReference type="EMBL" id="VSWC01000001">
    <property type="protein sequence ID" value="KAA1120236.1"/>
    <property type="molecule type" value="Genomic_DNA"/>
</dbReference>
<gene>
    <name evidence="2" type="ORF">PGT21_037296</name>
</gene>
<feature type="signal peptide" evidence="1">
    <location>
        <begin position="1"/>
        <end position="26"/>
    </location>
</feature>